<gene>
    <name evidence="1" type="ORF">UFOVP447_208</name>
</gene>
<name>A0A6J5ME94_9CAUD</name>
<evidence type="ECO:0000313" key="1">
    <source>
        <dbReference type="EMBL" id="CAB4143683.1"/>
    </source>
</evidence>
<proteinExistence type="predicted"/>
<protein>
    <submittedName>
        <fullName evidence="1">Uncharacterized protein</fullName>
    </submittedName>
</protein>
<accession>A0A6J5ME94</accession>
<sequence length="57" mass="6662">MASHTVQYFGMETVERAVAHYFMKHGVTEKVRDELIQMEIEDGETFFDMVSNFVENS</sequence>
<reference evidence="1" key="1">
    <citation type="submission" date="2020-04" db="EMBL/GenBank/DDBJ databases">
        <authorList>
            <person name="Chiriac C."/>
            <person name="Salcher M."/>
            <person name="Ghai R."/>
            <person name="Kavagutti S V."/>
        </authorList>
    </citation>
    <scope>NUCLEOTIDE SEQUENCE</scope>
</reference>
<dbReference type="EMBL" id="LR796423">
    <property type="protein sequence ID" value="CAB4143683.1"/>
    <property type="molecule type" value="Genomic_DNA"/>
</dbReference>
<organism evidence="1">
    <name type="scientific">uncultured Caudovirales phage</name>
    <dbReference type="NCBI Taxonomy" id="2100421"/>
    <lineage>
        <taxon>Viruses</taxon>
        <taxon>Duplodnaviria</taxon>
        <taxon>Heunggongvirae</taxon>
        <taxon>Uroviricota</taxon>
        <taxon>Caudoviricetes</taxon>
        <taxon>Peduoviridae</taxon>
        <taxon>Maltschvirus</taxon>
        <taxon>Maltschvirus maltsch</taxon>
    </lineage>
</organism>